<dbReference type="Pfam" id="PF00271">
    <property type="entry name" value="Helicase_C"/>
    <property type="match status" value="1"/>
</dbReference>
<keyword evidence="2" id="KW-0547">Nucleotide-binding</keyword>
<protein>
    <recommendedName>
        <fullName evidence="1">RNA helicase</fullName>
        <ecNumber evidence="1">3.6.4.13</ecNumber>
    </recommendedName>
</protein>
<keyword evidence="3" id="KW-0378">Hydrolase</keyword>
<dbReference type="GO" id="GO:0003724">
    <property type="term" value="F:RNA helicase activity"/>
    <property type="evidence" value="ECO:0007669"/>
    <property type="project" value="UniProtKB-EC"/>
</dbReference>
<comment type="catalytic activity">
    <reaction evidence="8">
        <text>ATP + H2O = ADP + phosphate + H(+)</text>
        <dbReference type="Rhea" id="RHEA:13065"/>
        <dbReference type="ChEBI" id="CHEBI:15377"/>
        <dbReference type="ChEBI" id="CHEBI:15378"/>
        <dbReference type="ChEBI" id="CHEBI:30616"/>
        <dbReference type="ChEBI" id="CHEBI:43474"/>
        <dbReference type="ChEBI" id="CHEBI:456216"/>
        <dbReference type="EC" id="3.6.4.13"/>
    </reaction>
</comment>
<dbReference type="OrthoDB" id="1191041at2759"/>
<dbReference type="SMART" id="SM00487">
    <property type="entry name" value="DEXDc"/>
    <property type="match status" value="1"/>
</dbReference>
<evidence type="ECO:0000256" key="8">
    <source>
        <dbReference type="ARBA" id="ARBA00047984"/>
    </source>
</evidence>
<reference evidence="12" key="1">
    <citation type="submission" date="2013-10" db="EMBL/GenBank/DDBJ databases">
        <title>Genomic analysis of the causative agents of coccidiosis in chickens.</title>
        <authorList>
            <person name="Reid A.J."/>
            <person name="Blake D."/>
            <person name="Billington K."/>
            <person name="Browne H."/>
            <person name="Dunn M."/>
            <person name="Hung S."/>
            <person name="Kawahara F."/>
            <person name="Miranda-Saavedra D."/>
            <person name="Mourier T."/>
            <person name="Nagra H."/>
            <person name="Otto T.D."/>
            <person name="Rawlings N."/>
            <person name="Sanchez A."/>
            <person name="Sanders M."/>
            <person name="Subramaniam C."/>
            <person name="Tay Y."/>
            <person name="Dear P."/>
            <person name="Doerig C."/>
            <person name="Gruber A."/>
            <person name="Parkinson J."/>
            <person name="Shirley M."/>
            <person name="Wan K.L."/>
            <person name="Berriman M."/>
            <person name="Tomley F."/>
            <person name="Pain A."/>
        </authorList>
    </citation>
    <scope>NUCLEOTIDE SEQUENCE [LARGE SCALE GENOMIC DNA]</scope>
    <source>
        <strain evidence="12">Houghton</strain>
    </source>
</reference>
<dbReference type="GO" id="GO:0005524">
    <property type="term" value="F:ATP binding"/>
    <property type="evidence" value="ECO:0007669"/>
    <property type="project" value="UniProtKB-KW"/>
</dbReference>
<evidence type="ECO:0000256" key="1">
    <source>
        <dbReference type="ARBA" id="ARBA00012552"/>
    </source>
</evidence>
<dbReference type="AlphaFoldDB" id="U6KVX7"/>
<dbReference type="EC" id="3.6.4.13" evidence="1"/>
<dbReference type="RefSeq" id="XP_013233042.1">
    <property type="nucleotide sequence ID" value="XM_013377588.1"/>
</dbReference>
<evidence type="ECO:0000313" key="12">
    <source>
        <dbReference type="EMBL" id="CDJ42292.1"/>
    </source>
</evidence>
<dbReference type="VEuPathDB" id="ToxoDB:ETH_00001500"/>
<dbReference type="VEuPathDB" id="ToxoDB:ETH2_1200500"/>
<keyword evidence="4 12" id="KW-0347">Helicase</keyword>
<reference evidence="12" key="2">
    <citation type="submission" date="2013-10" db="EMBL/GenBank/DDBJ databases">
        <authorList>
            <person name="Aslett M."/>
        </authorList>
    </citation>
    <scope>NUCLEOTIDE SEQUENCE [LARGE SCALE GENOMIC DNA]</scope>
    <source>
        <strain evidence="12">Houghton</strain>
    </source>
</reference>
<dbReference type="Gene3D" id="3.40.50.300">
    <property type="entry name" value="P-loop containing nucleotide triphosphate hydrolases"/>
    <property type="match status" value="2"/>
</dbReference>
<name>U6KVX7_EIMTE</name>
<comment type="similarity">
    <text evidence="7">Belongs to the DEAD box helicase family. DDX56/DBP9 subfamily.</text>
</comment>
<feature type="region of interest" description="Disordered" evidence="9">
    <location>
        <begin position="483"/>
        <end position="524"/>
    </location>
</feature>
<sequence>MKGSQDSESCKLSGSKPTEAEDSSRKKKNKRKNLSSAAVEGENPRISPEDSSGDPEAVSQLPGKENGTFDAKSQSPSKKRKRIKNNSSFGEKKEGGGGEASAKSSSSAAATEEAAAHAEADSPSAAAAAAEAEVLVHKKSGVIDTSQTFKEFGAVHLDRRLTKALIDELKLQHPTHVQAQVVPVALNGKDLLIEGKTGSGKTLAYVLPLLQRLLQLQQQQQQHQQASETAALPDLSGMVLVPTKELCIQVHDVIKSMLKYTSDILSVSHTASLPGNPGKLLELPTIMVGTPTGILHFLNNIRRQQQQFELQLGLEVLVVDEADLLFAFGFENDTKRLLQLLPSTAARHYQTILVSATQNHELSQLQHLMLHKPLIIKIVEEEGSHADGSAASCISEFYFQVPTEAEKWLVAYAFLRLGLVPLKCLVFCKDVSSVYALRLFLDRFGIASGVLSPTLPVAAREQQIQAFNQGLIDILITNDGQFMEGKNPPADGESSGSAEASAPTPSTGKRRREDQTKAKDSEFAGHRGLDMQGVACVFNFDAPSSLKSYIHRIGRTGRGGSMGVAVTLIDASQEQQQLLLQQLLTVRRAPGSNCSTLTPLSLQLQDVECFRYRVEDVRRGITKRVIAAAVARDLQQQLLNSGKLKEFFERNPRDRDVLKRACKQLKEINVSKGPLGHLPDYLLSQTQPTQMTAVQLAIQQQAAETADKKGPYRSSHRHPVTDPLKTFRAAVSRGAATGKRRPLRPKINRQTQLARMPKHPDEVAPEALPATSGRKIWKLRHNKRVAVKGPKGNFLRKRSVKGLRKK</sequence>
<keyword evidence="13" id="KW-1185">Reference proteome</keyword>
<dbReference type="InterPro" id="IPR001650">
    <property type="entry name" value="Helicase_C-like"/>
</dbReference>
<feature type="compositionally biased region" description="Low complexity" evidence="9">
    <location>
        <begin position="100"/>
        <end position="113"/>
    </location>
</feature>
<keyword evidence="6" id="KW-0694">RNA-binding</keyword>
<feature type="compositionally biased region" description="Low complexity" evidence="9">
    <location>
        <begin position="492"/>
        <end position="507"/>
    </location>
</feature>
<dbReference type="EMBL" id="HG675708">
    <property type="protein sequence ID" value="CDJ42292.1"/>
    <property type="molecule type" value="Genomic_DNA"/>
</dbReference>
<dbReference type="InterPro" id="IPR014001">
    <property type="entry name" value="Helicase_ATP-bd"/>
</dbReference>
<proteinExistence type="inferred from homology"/>
<evidence type="ECO:0000259" key="11">
    <source>
        <dbReference type="PROSITE" id="PS51194"/>
    </source>
</evidence>
<dbReference type="GO" id="GO:0016787">
    <property type="term" value="F:hydrolase activity"/>
    <property type="evidence" value="ECO:0007669"/>
    <property type="project" value="UniProtKB-KW"/>
</dbReference>
<evidence type="ECO:0000256" key="5">
    <source>
        <dbReference type="ARBA" id="ARBA00022840"/>
    </source>
</evidence>
<dbReference type="PROSITE" id="PS51192">
    <property type="entry name" value="HELICASE_ATP_BIND_1"/>
    <property type="match status" value="1"/>
</dbReference>
<dbReference type="GO" id="GO:0003723">
    <property type="term" value="F:RNA binding"/>
    <property type="evidence" value="ECO:0007669"/>
    <property type="project" value="UniProtKB-KW"/>
</dbReference>
<evidence type="ECO:0000256" key="9">
    <source>
        <dbReference type="SAM" id="MobiDB-lite"/>
    </source>
</evidence>
<dbReference type="InterPro" id="IPR027417">
    <property type="entry name" value="P-loop_NTPase"/>
</dbReference>
<feature type="domain" description="Helicase C-terminal" evidence="11">
    <location>
        <begin position="414"/>
        <end position="608"/>
    </location>
</feature>
<gene>
    <name evidence="12" type="ORF">ETH_00001500</name>
</gene>
<dbReference type="CDD" id="cd18787">
    <property type="entry name" value="SF2_C_DEAD"/>
    <property type="match status" value="1"/>
</dbReference>
<dbReference type="PANTHER" id="PTHR47959">
    <property type="entry name" value="ATP-DEPENDENT RNA HELICASE RHLE-RELATED"/>
    <property type="match status" value="1"/>
</dbReference>
<dbReference type="GeneID" id="25249515"/>
<organism evidence="12 13">
    <name type="scientific">Eimeria tenella</name>
    <name type="common">Coccidian parasite</name>
    <dbReference type="NCBI Taxonomy" id="5802"/>
    <lineage>
        <taxon>Eukaryota</taxon>
        <taxon>Sar</taxon>
        <taxon>Alveolata</taxon>
        <taxon>Apicomplexa</taxon>
        <taxon>Conoidasida</taxon>
        <taxon>Coccidia</taxon>
        <taxon>Eucoccidiorida</taxon>
        <taxon>Eimeriorina</taxon>
        <taxon>Eimeriidae</taxon>
        <taxon>Eimeria</taxon>
    </lineage>
</organism>
<dbReference type="SUPFAM" id="SSF52540">
    <property type="entry name" value="P-loop containing nucleoside triphosphate hydrolases"/>
    <property type="match status" value="2"/>
</dbReference>
<dbReference type="GO" id="GO:0005829">
    <property type="term" value="C:cytosol"/>
    <property type="evidence" value="ECO:0007669"/>
    <property type="project" value="TreeGrafter"/>
</dbReference>
<evidence type="ECO:0000256" key="7">
    <source>
        <dbReference type="ARBA" id="ARBA00038041"/>
    </source>
</evidence>
<dbReference type="InterPro" id="IPR011545">
    <property type="entry name" value="DEAD/DEAH_box_helicase_dom"/>
</dbReference>
<evidence type="ECO:0000256" key="3">
    <source>
        <dbReference type="ARBA" id="ARBA00022801"/>
    </source>
</evidence>
<dbReference type="PANTHER" id="PTHR47959:SF21">
    <property type="entry name" value="DEAD-BOX HELICASE 56"/>
    <property type="match status" value="1"/>
</dbReference>
<dbReference type="Pfam" id="PF00270">
    <property type="entry name" value="DEAD"/>
    <property type="match status" value="1"/>
</dbReference>
<evidence type="ECO:0000259" key="10">
    <source>
        <dbReference type="PROSITE" id="PS51192"/>
    </source>
</evidence>
<evidence type="ECO:0000256" key="4">
    <source>
        <dbReference type="ARBA" id="ARBA00022806"/>
    </source>
</evidence>
<feature type="region of interest" description="Disordered" evidence="9">
    <location>
        <begin position="1"/>
        <end position="124"/>
    </location>
</feature>
<dbReference type="SMART" id="SM00490">
    <property type="entry name" value="HELICc"/>
    <property type="match status" value="1"/>
</dbReference>
<dbReference type="OMA" id="NASEQCV"/>
<dbReference type="Proteomes" id="UP000030747">
    <property type="component" value="Unassembled WGS sequence"/>
</dbReference>
<evidence type="ECO:0000256" key="2">
    <source>
        <dbReference type="ARBA" id="ARBA00022741"/>
    </source>
</evidence>
<accession>U6KVX7</accession>
<dbReference type="PROSITE" id="PS51194">
    <property type="entry name" value="HELICASE_CTER"/>
    <property type="match status" value="1"/>
</dbReference>
<evidence type="ECO:0000313" key="13">
    <source>
        <dbReference type="Proteomes" id="UP000030747"/>
    </source>
</evidence>
<evidence type="ECO:0000256" key="6">
    <source>
        <dbReference type="ARBA" id="ARBA00022884"/>
    </source>
</evidence>
<feature type="domain" description="Helicase ATP-binding" evidence="10">
    <location>
        <begin position="182"/>
        <end position="376"/>
    </location>
</feature>
<feature type="compositionally biased region" description="Basic and acidic residues" evidence="9">
    <location>
        <begin position="511"/>
        <end position="524"/>
    </location>
</feature>
<feature type="compositionally biased region" description="Polar residues" evidence="9">
    <location>
        <begin position="1"/>
        <end position="16"/>
    </location>
</feature>
<keyword evidence="5" id="KW-0067">ATP-binding</keyword>
<dbReference type="InterPro" id="IPR050079">
    <property type="entry name" value="DEAD_box_RNA_helicase"/>
</dbReference>